<organism evidence="2 3">
    <name type="scientific">Rubrobacter marinus</name>
    <dbReference type="NCBI Taxonomy" id="2653852"/>
    <lineage>
        <taxon>Bacteria</taxon>
        <taxon>Bacillati</taxon>
        <taxon>Actinomycetota</taxon>
        <taxon>Rubrobacteria</taxon>
        <taxon>Rubrobacterales</taxon>
        <taxon>Rubrobacteraceae</taxon>
        <taxon>Rubrobacter</taxon>
    </lineage>
</organism>
<evidence type="ECO:0000313" key="2">
    <source>
        <dbReference type="EMBL" id="QIN77893.1"/>
    </source>
</evidence>
<dbReference type="AlphaFoldDB" id="A0A6G8PU77"/>
<name>A0A6G8PU77_9ACTN</name>
<feature type="transmembrane region" description="Helical" evidence="1">
    <location>
        <begin position="26"/>
        <end position="48"/>
    </location>
</feature>
<evidence type="ECO:0000313" key="3">
    <source>
        <dbReference type="Proteomes" id="UP000502706"/>
    </source>
</evidence>
<keyword evidence="1" id="KW-0812">Transmembrane</keyword>
<keyword evidence="3" id="KW-1185">Reference proteome</keyword>
<dbReference type="RefSeq" id="WP_166395572.1">
    <property type="nucleotide sequence ID" value="NZ_CP045121.1"/>
</dbReference>
<keyword evidence="1" id="KW-0472">Membrane</keyword>
<dbReference type="Proteomes" id="UP000502706">
    <property type="component" value="Chromosome"/>
</dbReference>
<gene>
    <name evidence="2" type="ORF">GBA65_04470</name>
</gene>
<sequence length="174" mass="18886">MVKVYLAVLVALEVAAVGLVSYLTSEALWGLLLVPTAFLTGAAAFLVLRRRAANPGLVARRISPEDIVGYRTVEELQADAGALSRSIVERAEEIRRTLLSSPSEVQVEMCALGYRACVNDMITLTHLASEESKSAGPLKRLGLRRHRRLAANALTAAREALPPNALRATRQEQQ</sequence>
<accession>A0A6G8PU77</accession>
<proteinExistence type="predicted"/>
<keyword evidence="1" id="KW-1133">Transmembrane helix</keyword>
<reference evidence="2 3" key="1">
    <citation type="submission" date="2019-10" db="EMBL/GenBank/DDBJ databases">
        <title>Rubrobacter sp nov SCSIO 52915 isolated from a deep-sea sediment in the South China Sea.</title>
        <authorList>
            <person name="Chen R.W."/>
        </authorList>
    </citation>
    <scope>NUCLEOTIDE SEQUENCE [LARGE SCALE GENOMIC DNA]</scope>
    <source>
        <strain evidence="2 3">SCSIO 52915</strain>
    </source>
</reference>
<dbReference type="EMBL" id="CP045121">
    <property type="protein sequence ID" value="QIN77893.1"/>
    <property type="molecule type" value="Genomic_DNA"/>
</dbReference>
<dbReference type="KEGG" id="rmar:GBA65_04470"/>
<protein>
    <submittedName>
        <fullName evidence="2">Uncharacterized protein</fullName>
    </submittedName>
</protein>
<evidence type="ECO:0000256" key="1">
    <source>
        <dbReference type="SAM" id="Phobius"/>
    </source>
</evidence>